<dbReference type="AlphaFoldDB" id="Q46MP1"/>
<evidence type="ECO:0000313" key="6">
    <source>
        <dbReference type="EMBL" id="AAZ65586.1"/>
    </source>
</evidence>
<organism evidence="6">
    <name type="scientific">Cupriavidus pinatubonensis (strain JMP 134 / LMG 1197)</name>
    <name type="common">Cupriavidus necator (strain JMP 134)</name>
    <dbReference type="NCBI Taxonomy" id="264198"/>
    <lineage>
        <taxon>Bacteria</taxon>
        <taxon>Pseudomonadati</taxon>
        <taxon>Pseudomonadota</taxon>
        <taxon>Betaproteobacteria</taxon>
        <taxon>Burkholderiales</taxon>
        <taxon>Burkholderiaceae</taxon>
        <taxon>Cupriavidus</taxon>
    </lineage>
</organism>
<keyword evidence="2" id="KW-0238">DNA-binding</keyword>
<keyword evidence="6" id="KW-0614">Plasmid</keyword>
<evidence type="ECO:0000259" key="4">
    <source>
        <dbReference type="PROSITE" id="PS51077"/>
    </source>
</evidence>
<dbReference type="Gene3D" id="3.30.450.40">
    <property type="match status" value="1"/>
</dbReference>
<feature type="domain" description="HTH iclR-type" evidence="4">
    <location>
        <begin position="8"/>
        <end position="70"/>
    </location>
</feature>
<dbReference type="PROSITE" id="PS51078">
    <property type="entry name" value="ICLR_ED"/>
    <property type="match status" value="1"/>
</dbReference>
<dbReference type="PANTHER" id="PTHR30136">
    <property type="entry name" value="HELIX-TURN-HELIX TRANSCRIPTIONAL REGULATOR, ICLR FAMILY"/>
    <property type="match status" value="1"/>
</dbReference>
<proteinExistence type="predicted"/>
<evidence type="ECO:0000256" key="3">
    <source>
        <dbReference type="ARBA" id="ARBA00023163"/>
    </source>
</evidence>
<dbReference type="eggNOG" id="COG1414">
    <property type="taxonomic scope" value="Bacteria"/>
</dbReference>
<dbReference type="SUPFAM" id="SSF55781">
    <property type="entry name" value="GAF domain-like"/>
    <property type="match status" value="1"/>
</dbReference>
<dbReference type="HOGENOM" id="CLU_062618_4_0_4"/>
<dbReference type="EMBL" id="CP000092">
    <property type="protein sequence ID" value="AAZ65586.1"/>
    <property type="molecule type" value="Genomic_DNA"/>
</dbReference>
<dbReference type="InterPro" id="IPR005471">
    <property type="entry name" value="Tscrpt_reg_IclR_N"/>
</dbReference>
<name>Q46MP1_CUPPJ</name>
<dbReference type="SMART" id="SM00346">
    <property type="entry name" value="HTH_ICLR"/>
    <property type="match status" value="1"/>
</dbReference>
<dbReference type="PANTHER" id="PTHR30136:SF39">
    <property type="entry name" value="TRANSCRIPTIONAL REGULATORY PROTEIN"/>
    <property type="match status" value="1"/>
</dbReference>
<geneLocation type="plasmid" evidence="6">
    <name>megaplasmid</name>
</geneLocation>
<dbReference type="InterPro" id="IPR036388">
    <property type="entry name" value="WH-like_DNA-bd_sf"/>
</dbReference>
<dbReference type="PROSITE" id="PS51077">
    <property type="entry name" value="HTH_ICLR"/>
    <property type="match status" value="1"/>
</dbReference>
<evidence type="ECO:0000256" key="2">
    <source>
        <dbReference type="ARBA" id="ARBA00023125"/>
    </source>
</evidence>
<feature type="domain" description="IclR-ED" evidence="5">
    <location>
        <begin position="71"/>
        <end position="255"/>
    </location>
</feature>
<sequence length="255" mass="27766">MSEPVKGAQTVTRALSVLKHISHAHPFGIAIGELSEVSQLDRATTYRLASTLVSFGLVERDAARKYRLGVEAMQLGLSAMRSAPIVGQLQPAMRRLARRTEDTVFLVVRSGDYGHCIHCEEGTYPVKAMVLQVGGMRLLGVGSAGMTLLSMLSDVEVLALYQRHQEEFSRGPSFAKLKRMVGEARERGYADTVDLVTEGVSGVGMRFELSAGSHAAVSVAAIRSRMTPERKKWIAEIIAEELQVSGFTPAYSRVS</sequence>
<dbReference type="Pfam" id="PF01614">
    <property type="entry name" value="IclR_C"/>
    <property type="match status" value="1"/>
</dbReference>
<dbReference type="KEGG" id="reu:Reut_C6282"/>
<protein>
    <submittedName>
        <fullName evidence="6">Regulatory protein, IclR</fullName>
    </submittedName>
</protein>
<dbReference type="Gene3D" id="1.10.10.10">
    <property type="entry name" value="Winged helix-like DNA-binding domain superfamily/Winged helix DNA-binding domain"/>
    <property type="match status" value="1"/>
</dbReference>
<evidence type="ECO:0000256" key="1">
    <source>
        <dbReference type="ARBA" id="ARBA00023015"/>
    </source>
</evidence>
<gene>
    <name evidence="6" type="ordered locus">Reut_C6282</name>
</gene>
<evidence type="ECO:0000259" key="5">
    <source>
        <dbReference type="PROSITE" id="PS51078"/>
    </source>
</evidence>
<dbReference type="InterPro" id="IPR029016">
    <property type="entry name" value="GAF-like_dom_sf"/>
</dbReference>
<keyword evidence="1" id="KW-0805">Transcription regulation</keyword>
<dbReference type="InterPro" id="IPR050707">
    <property type="entry name" value="HTH_MetabolicPath_Reg"/>
</dbReference>
<keyword evidence="3" id="KW-0804">Transcription</keyword>
<reference evidence="6" key="1">
    <citation type="submission" date="2005-08" db="EMBL/GenBank/DDBJ databases">
        <title>Complete sequence of a megaplasmid of Ralstonia eutropha JMP134.</title>
        <authorList>
            <person name="Copeland A."/>
            <person name="Lucas S."/>
            <person name="Lapidus A."/>
            <person name="Barry K."/>
            <person name="Detter J.C."/>
            <person name="Glavina T."/>
            <person name="Hammon N."/>
            <person name="Israni S."/>
            <person name="Pitluck S."/>
            <person name="Goltsman E."/>
            <person name="Martinez M."/>
            <person name="Vergez L."/>
            <person name="Larimer F."/>
            <person name="Land M."/>
            <person name="Lykidis A."/>
            <person name="Richardson P."/>
        </authorList>
    </citation>
    <scope>NUCLEOTIDE SEQUENCE [LARGE SCALE GENOMIC DNA]</scope>
    <source>
        <strain evidence="6">JMP134</strain>
        <plasmid evidence="6">megaplasmid</plasmid>
    </source>
</reference>
<dbReference type="Pfam" id="PF09339">
    <property type="entry name" value="HTH_IclR"/>
    <property type="match status" value="1"/>
</dbReference>
<accession>Q46MP1</accession>
<dbReference type="DNASU" id="3607753"/>
<dbReference type="InterPro" id="IPR014757">
    <property type="entry name" value="Tscrpt_reg_IclR_C"/>
</dbReference>
<dbReference type="GO" id="GO:0003677">
    <property type="term" value="F:DNA binding"/>
    <property type="evidence" value="ECO:0007669"/>
    <property type="project" value="UniProtKB-KW"/>
</dbReference>
<dbReference type="GO" id="GO:0045892">
    <property type="term" value="P:negative regulation of DNA-templated transcription"/>
    <property type="evidence" value="ECO:0007669"/>
    <property type="project" value="TreeGrafter"/>
</dbReference>
<dbReference type="SUPFAM" id="SSF46785">
    <property type="entry name" value="Winged helix' DNA-binding domain"/>
    <property type="match status" value="1"/>
</dbReference>
<dbReference type="OrthoDB" id="9807558at2"/>
<dbReference type="GO" id="GO:0003700">
    <property type="term" value="F:DNA-binding transcription factor activity"/>
    <property type="evidence" value="ECO:0007669"/>
    <property type="project" value="TreeGrafter"/>
</dbReference>
<dbReference type="InterPro" id="IPR036390">
    <property type="entry name" value="WH_DNA-bd_sf"/>
</dbReference>